<dbReference type="EMBL" id="Z78158">
    <property type="protein sequence ID" value="CAB01560.1"/>
    <property type="molecule type" value="mRNA"/>
</dbReference>
<reference evidence="1" key="1">
    <citation type="journal article" date="1997" name="Genomics">
        <title>Cloning of the genes encoding two murine and human cochlear unconventional type I myosins.</title>
        <authorList>
            <person name="Crozet F."/>
            <person name="El-Amraoui A."/>
            <person name="Blanchard S."/>
            <person name="Lenoir M."/>
            <person name="Ripoll C."/>
            <person name="Vago P."/>
            <person name="Hamel C."/>
            <person name="Fizames C."/>
            <person name="Levi-Acobas F."/>
            <person name="Depetris D."/>
            <person name="Mattei M.-G."/>
            <person name="Weil D."/>
            <person name="Pujol R."/>
            <person name="Petit C."/>
        </authorList>
    </citation>
    <scope>NUCLEOTIDE SEQUENCE</scope>
    <source>
        <tissue evidence="1">Cochlea</tissue>
    </source>
</reference>
<protein>
    <submittedName>
        <fullName evidence="1">Unknown protein</fullName>
    </submittedName>
</protein>
<feature type="non-terminal residue" evidence="1">
    <location>
        <position position="1"/>
    </location>
</feature>
<name>Q62502_MOUSE</name>
<accession>Q62502</accession>
<proteinExistence type="evidence at transcript level"/>
<gene>
    <name evidence="1" type="primary">unknown</name>
</gene>
<evidence type="ECO:0000313" key="1">
    <source>
        <dbReference type="EMBL" id="CAB01560.1"/>
    </source>
</evidence>
<dbReference type="AlphaFoldDB" id="Q62502"/>
<feature type="non-terminal residue" evidence="1">
    <location>
        <position position="93"/>
    </location>
</feature>
<sequence length="93" mass="10519">IKCTEAMRKVLLLEQEGELKGRLESMSADLREAESPHRSYDVPAESWLLGDGMGRGRKWGNSSNPARFQNIPGPATQDKIVLARIHRWMTRVS</sequence>
<organism evidence="1">
    <name type="scientific">Mus musculus</name>
    <name type="common">Mouse</name>
    <dbReference type="NCBI Taxonomy" id="10090"/>
    <lineage>
        <taxon>Eukaryota</taxon>
        <taxon>Metazoa</taxon>
        <taxon>Chordata</taxon>
        <taxon>Craniata</taxon>
        <taxon>Vertebrata</taxon>
        <taxon>Euteleostomi</taxon>
        <taxon>Mammalia</taxon>
        <taxon>Eutheria</taxon>
        <taxon>Euarchontoglires</taxon>
        <taxon>Glires</taxon>
        <taxon>Rodentia</taxon>
        <taxon>Myomorpha</taxon>
        <taxon>Muroidea</taxon>
        <taxon>Muridae</taxon>
        <taxon>Murinae</taxon>
        <taxon>Mus</taxon>
        <taxon>Mus</taxon>
    </lineage>
</organism>